<reference evidence="3" key="1">
    <citation type="journal article" date="2020" name="Stud. Mycol.">
        <title>101 Dothideomycetes genomes: a test case for predicting lifestyles and emergence of pathogens.</title>
        <authorList>
            <person name="Haridas S."/>
            <person name="Albert R."/>
            <person name="Binder M."/>
            <person name="Bloem J."/>
            <person name="Labutti K."/>
            <person name="Salamov A."/>
            <person name="Andreopoulos B."/>
            <person name="Baker S."/>
            <person name="Barry K."/>
            <person name="Bills G."/>
            <person name="Bluhm B."/>
            <person name="Cannon C."/>
            <person name="Castanera R."/>
            <person name="Culley D."/>
            <person name="Daum C."/>
            <person name="Ezra D."/>
            <person name="Gonzalez J."/>
            <person name="Henrissat B."/>
            <person name="Kuo A."/>
            <person name="Liang C."/>
            <person name="Lipzen A."/>
            <person name="Lutzoni F."/>
            <person name="Magnuson J."/>
            <person name="Mondo S."/>
            <person name="Nolan M."/>
            <person name="Ohm R."/>
            <person name="Pangilinan J."/>
            <person name="Park H.-J."/>
            <person name="Ramirez L."/>
            <person name="Alfaro M."/>
            <person name="Sun H."/>
            <person name="Tritt A."/>
            <person name="Yoshinaga Y."/>
            <person name="Zwiers L.-H."/>
            <person name="Turgeon B."/>
            <person name="Goodwin S."/>
            <person name="Spatafora J."/>
            <person name="Crous P."/>
            <person name="Grigoriev I."/>
        </authorList>
    </citation>
    <scope>NUCLEOTIDE SEQUENCE</scope>
    <source>
        <strain evidence="3">CBS 110217</strain>
    </source>
</reference>
<feature type="region of interest" description="Disordered" evidence="2">
    <location>
        <begin position="590"/>
        <end position="644"/>
    </location>
</feature>
<feature type="compositionally biased region" description="Polar residues" evidence="2">
    <location>
        <begin position="615"/>
        <end position="635"/>
    </location>
</feature>
<organism evidence="3 4">
    <name type="scientific">Setomelanomma holmii</name>
    <dbReference type="NCBI Taxonomy" id="210430"/>
    <lineage>
        <taxon>Eukaryota</taxon>
        <taxon>Fungi</taxon>
        <taxon>Dikarya</taxon>
        <taxon>Ascomycota</taxon>
        <taxon>Pezizomycotina</taxon>
        <taxon>Dothideomycetes</taxon>
        <taxon>Pleosporomycetidae</taxon>
        <taxon>Pleosporales</taxon>
        <taxon>Pleosporineae</taxon>
        <taxon>Phaeosphaeriaceae</taxon>
        <taxon>Setomelanomma</taxon>
    </lineage>
</organism>
<dbReference type="InterPro" id="IPR002213">
    <property type="entry name" value="UDP_glucos_trans"/>
</dbReference>
<name>A0A9P4GXF1_9PLEO</name>
<dbReference type="AlphaFoldDB" id="A0A9P4GXF1"/>
<accession>A0A9P4GXF1</accession>
<feature type="compositionally biased region" description="Basic and acidic residues" evidence="2">
    <location>
        <begin position="845"/>
        <end position="866"/>
    </location>
</feature>
<feature type="region of interest" description="Disordered" evidence="2">
    <location>
        <begin position="14"/>
        <end position="46"/>
    </location>
</feature>
<feature type="region of interest" description="Disordered" evidence="2">
    <location>
        <begin position="845"/>
        <end position="869"/>
    </location>
</feature>
<keyword evidence="4" id="KW-1185">Reference proteome</keyword>
<evidence type="ECO:0000313" key="4">
    <source>
        <dbReference type="Proteomes" id="UP000799777"/>
    </source>
</evidence>
<protein>
    <submittedName>
        <fullName evidence="3">UDP-Glycosyltransferase/glycogen phosphorylase</fullName>
    </submittedName>
</protein>
<comment type="caution">
    <text evidence="3">The sequence shown here is derived from an EMBL/GenBank/DDBJ whole genome shotgun (WGS) entry which is preliminary data.</text>
</comment>
<dbReference type="EMBL" id="ML978326">
    <property type="protein sequence ID" value="KAF2023757.1"/>
    <property type="molecule type" value="Genomic_DNA"/>
</dbReference>
<feature type="compositionally biased region" description="Polar residues" evidence="2">
    <location>
        <begin position="596"/>
        <end position="608"/>
    </location>
</feature>
<dbReference type="PANTHER" id="PTHR48050">
    <property type="entry name" value="STEROL 3-BETA-GLUCOSYLTRANSFERASE"/>
    <property type="match status" value="1"/>
</dbReference>
<evidence type="ECO:0000313" key="3">
    <source>
        <dbReference type="EMBL" id="KAF2023757.1"/>
    </source>
</evidence>
<proteinExistence type="predicted"/>
<evidence type="ECO:0000256" key="1">
    <source>
        <dbReference type="ARBA" id="ARBA00022679"/>
    </source>
</evidence>
<dbReference type="SUPFAM" id="SSF53756">
    <property type="entry name" value="UDP-Glycosyltransferase/glycogen phosphorylase"/>
    <property type="match status" value="1"/>
</dbReference>
<sequence length="950" mass="104699">MTRNALLQQIDLTDDDLAQEDLPPPANGETYDEIRDEKNGTGTSATVTDDCRVNNRINHLNRRLSQIFTSALHQHVQDGEDSAPPIPPYIPPSLGGTEDIPQPPRLNIVIQVVGFRGDVQPFFALGKFLRETYGHRVRVATRPSFFSIGGDPTQLMAFMVTDPGLRPGFRSVASRDAHQRRKDVTDPPSFAHIHCAEKLDIPLHIVFPMPYSSTQAFPHPLANIQSSNTEPQLTNYFSYAMKELLSWQGPGDIINRFRAKCLELHPLSRICSPGALQPLLPKPKDWASYISISVFYFLNLASNYATTSKLQVFLDIGPSPIYTGFGSIVLNNPDAMTELIFETTKKTGQRVLLSNGWGDVGRDELHSIPDGGFMLGSVLHEWLFKHVSCVVYHGGAGTTAAGITAGRPTVAVSFFGDQPFGGSMVSRAGTGPDPIPRKQLTAEKSANAINFWLRPGSLEQAKEIASRITAEQGCDMGARLFQQFLEPDRLHCSLAPSRSVAWRLKHTKDLKLYRSQEHYIDKGPWGPISGGFTTFFGAVGGMMMGLADVPSETWRHLQIPAVQSSFSSVPLRQSETSSIVEDSLAHIQSLDDVSDRSSPTSNIGSSSMLGPLHGQSRTKQENASLSRFHSWSESGPSKDPDMLRPTGVNMSKGARRFVKAAVQEPVDISLDLTRGMHDTPKLWRNDTMRPQERVSGLRSGVKAAGREFGSGFYDSITGRVTQPWRGAHDKGASGFVKGVGKGIGGFLAKLGDSCLGILSHTVQGFSKEVQKLFGDNVQNYIAASCNSRTDDTADTARSAWSANSAIPRIQNFDCTTLAIGGLQFPLCTARMIPSTSLEVVEVTSREHEKEDTHVTKLQHHEQDYRTDQSNFVTERREVEKMSERAAAVTAGSFGRQRRPSFDPGHLGGTTRIDFEAEQKGEQREKIRQENTEQEIVSEYIEKQTLLEVHR</sequence>
<dbReference type="Gene3D" id="3.40.50.2000">
    <property type="entry name" value="Glycogen Phosphorylase B"/>
    <property type="match status" value="2"/>
</dbReference>
<dbReference type="OrthoDB" id="5835829at2759"/>
<dbReference type="GO" id="GO:0016906">
    <property type="term" value="F:sterol 3-beta-glucosyltransferase activity"/>
    <property type="evidence" value="ECO:0007669"/>
    <property type="project" value="UniProtKB-ARBA"/>
</dbReference>
<gene>
    <name evidence="3" type="ORF">EK21DRAFT_105096</name>
</gene>
<dbReference type="FunFam" id="3.40.50.2000:FF:000009">
    <property type="entry name" value="Sterol 3-beta-glucosyltransferase UGT80A2"/>
    <property type="match status" value="1"/>
</dbReference>
<keyword evidence="1" id="KW-0808">Transferase</keyword>
<dbReference type="CDD" id="cd03784">
    <property type="entry name" value="GT1_Gtf-like"/>
    <property type="match status" value="1"/>
</dbReference>
<dbReference type="InterPro" id="IPR050426">
    <property type="entry name" value="Glycosyltransferase_28"/>
</dbReference>
<evidence type="ECO:0000256" key="2">
    <source>
        <dbReference type="SAM" id="MobiDB-lite"/>
    </source>
</evidence>
<dbReference type="Proteomes" id="UP000799777">
    <property type="component" value="Unassembled WGS sequence"/>
</dbReference>
<dbReference type="PANTHER" id="PTHR48050:SF13">
    <property type="entry name" value="STEROL 3-BETA-GLUCOSYLTRANSFERASE UGT80A2"/>
    <property type="match status" value="1"/>
</dbReference>